<dbReference type="Proteomes" id="UP000234341">
    <property type="component" value="Unassembled WGS sequence"/>
</dbReference>
<dbReference type="CDD" id="cd11036">
    <property type="entry name" value="AknT-like"/>
    <property type="match status" value="1"/>
</dbReference>
<accession>A0A2N5C7M5</accession>
<dbReference type="OrthoDB" id="4168525at2"/>
<dbReference type="PANTHER" id="PTHR46696">
    <property type="entry name" value="P450, PUTATIVE (EUROFUNG)-RELATED"/>
    <property type="match status" value="1"/>
</dbReference>
<evidence type="ECO:0000313" key="3">
    <source>
        <dbReference type="Proteomes" id="UP000234341"/>
    </source>
</evidence>
<dbReference type="PANTHER" id="PTHR46696:SF1">
    <property type="entry name" value="CYTOCHROME P450 YJIB-RELATED"/>
    <property type="match status" value="1"/>
</dbReference>
<dbReference type="SUPFAM" id="SSF48264">
    <property type="entry name" value="Cytochrome P450"/>
    <property type="match status" value="1"/>
</dbReference>
<dbReference type="InterPro" id="IPR017972">
    <property type="entry name" value="Cyt_P450_CS"/>
</dbReference>
<dbReference type="AlphaFoldDB" id="A0A2N5C7M5"/>
<evidence type="ECO:0000256" key="1">
    <source>
        <dbReference type="ARBA" id="ARBA00010617"/>
    </source>
</evidence>
<organism evidence="2 3">
    <name type="scientific">Cupriavidus pauculus</name>
    <dbReference type="NCBI Taxonomy" id="82633"/>
    <lineage>
        <taxon>Bacteria</taxon>
        <taxon>Pseudomonadati</taxon>
        <taxon>Pseudomonadota</taxon>
        <taxon>Betaproteobacteria</taxon>
        <taxon>Burkholderiales</taxon>
        <taxon>Burkholderiaceae</taxon>
        <taxon>Cupriavidus</taxon>
    </lineage>
</organism>
<dbReference type="GO" id="GO:0020037">
    <property type="term" value="F:heme binding"/>
    <property type="evidence" value="ECO:0007669"/>
    <property type="project" value="InterPro"/>
</dbReference>
<dbReference type="EMBL" id="PJRP01000013">
    <property type="protein sequence ID" value="PLP98197.1"/>
    <property type="molecule type" value="Genomic_DNA"/>
</dbReference>
<proteinExistence type="inferred from homology"/>
<protein>
    <submittedName>
        <fullName evidence="2">Cytochrome</fullName>
    </submittedName>
</protein>
<sequence>MTPATHAGPADPIAAVTHPDPYPWYRQLARTRPFYYDPALKLWVAASASAVAEVLDHPDARVRPPGQPVPPALAGSPAGHLFGRLARMNDGPAHAALKAIVLRRLAGLDLGLVRVRAHALAAALPRMTDDDAHEATRWMFTLPVLTVADLLGLPLERDVDGHVSTRVAGFVSTFAMAMSPLASPADVEAGAAAARWLTQWTHDCAPSAPAGSLLHGLSEDAALADIDTPTMVANAVGLMIQACEATAGLIGNTLIHLGRTGQHVGPDNPVDRLVAHVARMEPPVQNTRRFMATDATVCGQPVRANDAVLVLLAAAAHDDAREEDPAAAARAWTFGAGRHGCPGDALAQVLAACTVQALLSRGIQPAHLLDRVRYRPSVNARIPQFDVQPLET</sequence>
<reference evidence="2 3" key="1">
    <citation type="submission" date="2017-12" db="EMBL/GenBank/DDBJ databases">
        <title>Genome sequence of the active heterotrophic nitrifier-denitrifier, Cupriavidus pauculus UM1.</title>
        <authorList>
            <person name="Putonti C."/>
            <person name="Castignetti D."/>
        </authorList>
    </citation>
    <scope>NUCLEOTIDE SEQUENCE [LARGE SCALE GENOMIC DNA]</scope>
    <source>
        <strain evidence="2 3">UM1</strain>
    </source>
</reference>
<comment type="similarity">
    <text evidence="1">Belongs to the cytochrome P450 family.</text>
</comment>
<name>A0A2N5C7M5_9BURK</name>
<evidence type="ECO:0000313" key="2">
    <source>
        <dbReference type="EMBL" id="PLP98197.1"/>
    </source>
</evidence>
<dbReference type="GO" id="GO:0016705">
    <property type="term" value="F:oxidoreductase activity, acting on paired donors, with incorporation or reduction of molecular oxygen"/>
    <property type="evidence" value="ECO:0007669"/>
    <property type="project" value="InterPro"/>
</dbReference>
<comment type="caution">
    <text evidence="2">The sequence shown here is derived from an EMBL/GenBank/DDBJ whole genome shotgun (WGS) entry which is preliminary data.</text>
</comment>
<dbReference type="PROSITE" id="PS00086">
    <property type="entry name" value="CYTOCHROME_P450"/>
    <property type="match status" value="1"/>
</dbReference>
<dbReference type="InterPro" id="IPR036396">
    <property type="entry name" value="Cyt_P450_sf"/>
</dbReference>
<dbReference type="GO" id="GO:0004497">
    <property type="term" value="F:monooxygenase activity"/>
    <property type="evidence" value="ECO:0007669"/>
    <property type="project" value="InterPro"/>
</dbReference>
<dbReference type="Gene3D" id="1.10.630.10">
    <property type="entry name" value="Cytochrome P450"/>
    <property type="match status" value="1"/>
</dbReference>
<gene>
    <name evidence="2" type="ORF">CYJ10_23650</name>
</gene>
<dbReference type="GO" id="GO:0005506">
    <property type="term" value="F:iron ion binding"/>
    <property type="evidence" value="ECO:0007669"/>
    <property type="project" value="InterPro"/>
</dbReference>